<feature type="domain" description="Tyrosine-protein phosphatase" evidence="12">
    <location>
        <begin position="912"/>
        <end position="988"/>
    </location>
</feature>
<feature type="compositionally biased region" description="Acidic residues" evidence="11">
    <location>
        <begin position="835"/>
        <end position="848"/>
    </location>
</feature>
<dbReference type="CDD" id="cd00170">
    <property type="entry name" value="SEC14"/>
    <property type="match status" value="1"/>
</dbReference>
<dbReference type="InterPro" id="IPR036273">
    <property type="entry name" value="CRAL/TRIO_N_dom_sf"/>
</dbReference>
<dbReference type="GO" id="GO:0000176">
    <property type="term" value="C:nuclear exosome (RNase complex)"/>
    <property type="evidence" value="ECO:0007669"/>
    <property type="project" value="TreeGrafter"/>
</dbReference>
<dbReference type="GO" id="GO:0071038">
    <property type="term" value="P:TRAMP-dependent tRNA surveillance pathway"/>
    <property type="evidence" value="ECO:0007669"/>
    <property type="project" value="TreeGrafter"/>
</dbReference>
<keyword evidence="9" id="KW-0539">Nucleus</keyword>
<dbReference type="InterPro" id="IPR000242">
    <property type="entry name" value="PTP_cat"/>
</dbReference>
<dbReference type="SUPFAM" id="SSF52799">
    <property type="entry name" value="(Phosphotyrosine protein) phosphatases II"/>
    <property type="match status" value="1"/>
</dbReference>
<feature type="domain" description="CRAL-TRIO" evidence="13">
    <location>
        <begin position="516"/>
        <end position="675"/>
    </location>
</feature>
<keyword evidence="6" id="KW-0698">rRNA processing</keyword>
<dbReference type="Gene3D" id="3.30.230.70">
    <property type="entry name" value="GHMP Kinase, N-terminal domain"/>
    <property type="match status" value="1"/>
</dbReference>
<feature type="compositionally biased region" description="Pro residues" evidence="11">
    <location>
        <begin position="785"/>
        <end position="796"/>
    </location>
</feature>
<organism evidence="14 15">
    <name type="scientific">Labeo rohita</name>
    <name type="common">Indian major carp</name>
    <name type="synonym">Cyprinus rohita</name>
    <dbReference type="NCBI Taxonomy" id="84645"/>
    <lineage>
        <taxon>Eukaryota</taxon>
        <taxon>Metazoa</taxon>
        <taxon>Chordata</taxon>
        <taxon>Craniata</taxon>
        <taxon>Vertebrata</taxon>
        <taxon>Euteleostomi</taxon>
        <taxon>Actinopterygii</taxon>
        <taxon>Neopterygii</taxon>
        <taxon>Teleostei</taxon>
        <taxon>Ostariophysi</taxon>
        <taxon>Cypriniformes</taxon>
        <taxon>Cyprinidae</taxon>
        <taxon>Labeoninae</taxon>
        <taxon>Labeonini</taxon>
        <taxon>Labeo</taxon>
    </lineage>
</organism>
<dbReference type="SMART" id="SM00194">
    <property type="entry name" value="PTPc"/>
    <property type="match status" value="1"/>
</dbReference>
<dbReference type="SUPFAM" id="SSF55666">
    <property type="entry name" value="Ribonuclease PH domain 2-like"/>
    <property type="match status" value="1"/>
</dbReference>
<dbReference type="InterPro" id="IPR029021">
    <property type="entry name" value="Prot-tyrosine_phosphatase-like"/>
</dbReference>
<dbReference type="Proteomes" id="UP000290572">
    <property type="component" value="Unassembled WGS sequence"/>
</dbReference>
<evidence type="ECO:0000256" key="3">
    <source>
        <dbReference type="ARBA" id="ARBA00006678"/>
    </source>
</evidence>
<evidence type="ECO:0000256" key="10">
    <source>
        <dbReference type="ARBA" id="ARBA00032660"/>
    </source>
</evidence>
<comment type="caution">
    <text evidence="14">The sequence shown here is derived from an EMBL/GenBank/DDBJ whole genome shotgun (WGS) entry which is preliminary data.</text>
</comment>
<proteinExistence type="inferred from homology"/>
<dbReference type="PROSITE" id="PS50055">
    <property type="entry name" value="TYR_PHOSPHATASE_PTP"/>
    <property type="match status" value="2"/>
</dbReference>
<dbReference type="InterPro" id="IPR036345">
    <property type="entry name" value="ExoRNase_PH_dom2_sf"/>
</dbReference>
<feature type="compositionally biased region" description="Pro residues" evidence="11">
    <location>
        <begin position="853"/>
        <end position="864"/>
    </location>
</feature>
<feature type="domain" description="Tyrosine-protein phosphatase" evidence="12">
    <location>
        <begin position="989"/>
        <end position="1039"/>
    </location>
</feature>
<evidence type="ECO:0000259" key="13">
    <source>
        <dbReference type="PROSITE" id="PS50191"/>
    </source>
</evidence>
<dbReference type="PRINTS" id="PR00180">
    <property type="entry name" value="CRETINALDHBP"/>
</dbReference>
<gene>
    <name evidence="14" type="ORF">ROHU_021430</name>
</gene>
<evidence type="ECO:0000313" key="15">
    <source>
        <dbReference type="Proteomes" id="UP000290572"/>
    </source>
</evidence>
<dbReference type="GO" id="GO:0034475">
    <property type="term" value="P:U4 snRNA 3'-end processing"/>
    <property type="evidence" value="ECO:0007669"/>
    <property type="project" value="TreeGrafter"/>
</dbReference>
<evidence type="ECO:0000256" key="2">
    <source>
        <dbReference type="ARBA" id="ARBA00004604"/>
    </source>
</evidence>
<reference evidence="14 15" key="1">
    <citation type="submission" date="2018-03" db="EMBL/GenBank/DDBJ databases">
        <title>Draft genome sequence of Rohu Carp (Labeo rohita).</title>
        <authorList>
            <person name="Das P."/>
            <person name="Kushwaha B."/>
            <person name="Joshi C.G."/>
            <person name="Kumar D."/>
            <person name="Nagpure N.S."/>
            <person name="Sahoo L."/>
            <person name="Das S.P."/>
            <person name="Bit A."/>
            <person name="Patnaik S."/>
            <person name="Meher P.K."/>
            <person name="Jayasankar P."/>
            <person name="Koringa P.G."/>
            <person name="Patel N.V."/>
            <person name="Hinsu A.T."/>
            <person name="Kumar R."/>
            <person name="Pandey M."/>
            <person name="Agarwal S."/>
            <person name="Srivastava S."/>
            <person name="Singh M."/>
            <person name="Iquebal M.A."/>
            <person name="Jaiswal S."/>
            <person name="Angadi U.B."/>
            <person name="Kumar N."/>
            <person name="Raza M."/>
            <person name="Shah T.M."/>
            <person name="Rai A."/>
            <person name="Jena J.K."/>
        </authorList>
    </citation>
    <scope>NUCLEOTIDE SEQUENCE [LARGE SCALE GENOMIC DNA]</scope>
    <source>
        <strain evidence="14">DASCIFA01</strain>
        <tissue evidence="14">Testis</tissue>
    </source>
</reference>
<dbReference type="GO" id="GO:0071028">
    <property type="term" value="P:nuclear mRNA surveillance"/>
    <property type="evidence" value="ECO:0007669"/>
    <property type="project" value="TreeGrafter"/>
</dbReference>
<dbReference type="Pfam" id="PF00650">
    <property type="entry name" value="CRAL_TRIO"/>
    <property type="match status" value="1"/>
</dbReference>
<feature type="region of interest" description="Disordered" evidence="11">
    <location>
        <begin position="772"/>
        <end position="866"/>
    </location>
</feature>
<dbReference type="FunFam" id="3.30.230.70:FF:000005">
    <property type="entry name" value="Exosome complex component RRP45"/>
    <property type="match status" value="1"/>
</dbReference>
<dbReference type="InterPro" id="IPR015847">
    <property type="entry name" value="ExoRNase_PH_dom2"/>
</dbReference>
<dbReference type="GO" id="GO:0035925">
    <property type="term" value="F:mRNA 3'-UTR AU-rich region binding"/>
    <property type="evidence" value="ECO:0007669"/>
    <property type="project" value="TreeGrafter"/>
</dbReference>
<dbReference type="Pfam" id="PF03725">
    <property type="entry name" value="RNase_PH_C"/>
    <property type="match status" value="1"/>
</dbReference>
<dbReference type="InterPro" id="IPR001247">
    <property type="entry name" value="ExoRNase_PH_dom1"/>
</dbReference>
<name>A0A498N956_LABRO</name>
<evidence type="ECO:0000256" key="9">
    <source>
        <dbReference type="ARBA" id="ARBA00023242"/>
    </source>
</evidence>
<keyword evidence="15" id="KW-1185">Reference proteome</keyword>
<dbReference type="PANTHER" id="PTHR11097:SF14">
    <property type="entry name" value="EXOSOME COMPLEX COMPONENT RRP45"/>
    <property type="match status" value="1"/>
</dbReference>
<evidence type="ECO:0000259" key="12">
    <source>
        <dbReference type="PROSITE" id="PS50055"/>
    </source>
</evidence>
<dbReference type="GO" id="GO:0004725">
    <property type="term" value="F:protein tyrosine phosphatase activity"/>
    <property type="evidence" value="ECO:0007669"/>
    <property type="project" value="InterPro"/>
</dbReference>
<evidence type="ECO:0000256" key="8">
    <source>
        <dbReference type="ARBA" id="ARBA00022884"/>
    </source>
</evidence>
<evidence type="ECO:0000313" key="14">
    <source>
        <dbReference type="EMBL" id="RXN25515.1"/>
    </source>
</evidence>
<dbReference type="GO" id="GO:0034476">
    <property type="term" value="P:U5 snRNA 3'-end processing"/>
    <property type="evidence" value="ECO:0007669"/>
    <property type="project" value="TreeGrafter"/>
</dbReference>
<dbReference type="Pfam" id="PF01138">
    <property type="entry name" value="RNase_PH"/>
    <property type="match status" value="1"/>
</dbReference>
<dbReference type="GO" id="GO:0016075">
    <property type="term" value="P:rRNA catabolic process"/>
    <property type="evidence" value="ECO:0007669"/>
    <property type="project" value="TreeGrafter"/>
</dbReference>
<dbReference type="InterPro" id="IPR036865">
    <property type="entry name" value="CRAL-TRIO_dom_sf"/>
</dbReference>
<dbReference type="SUPFAM" id="SSF54211">
    <property type="entry name" value="Ribosomal protein S5 domain 2-like"/>
    <property type="match status" value="1"/>
</dbReference>
<dbReference type="GO" id="GO:0005730">
    <property type="term" value="C:nucleolus"/>
    <property type="evidence" value="ECO:0007669"/>
    <property type="project" value="UniProtKB-SubCell"/>
</dbReference>
<keyword evidence="8" id="KW-0694">RNA-binding</keyword>
<keyword evidence="7" id="KW-0271">Exosome</keyword>
<dbReference type="SMART" id="SM00516">
    <property type="entry name" value="SEC14"/>
    <property type="match status" value="1"/>
</dbReference>
<dbReference type="InterPro" id="IPR003595">
    <property type="entry name" value="Tyr_Pase_cat"/>
</dbReference>
<accession>A0A498N956</accession>
<dbReference type="InterPro" id="IPR011074">
    <property type="entry name" value="CRAL/TRIO_N_dom"/>
</dbReference>
<dbReference type="PROSITE" id="PS50191">
    <property type="entry name" value="CRAL_TRIO"/>
    <property type="match status" value="1"/>
</dbReference>
<dbReference type="Pfam" id="PF00102">
    <property type="entry name" value="Y_phosphatase"/>
    <property type="match status" value="1"/>
</dbReference>
<dbReference type="AlphaFoldDB" id="A0A498N956"/>
<dbReference type="InterPro" id="IPR027408">
    <property type="entry name" value="PNPase/RNase_PH_dom_sf"/>
</dbReference>
<evidence type="ECO:0000256" key="7">
    <source>
        <dbReference type="ARBA" id="ARBA00022835"/>
    </source>
</evidence>
<dbReference type="InterPro" id="IPR050590">
    <property type="entry name" value="Exosome_comp_Rrp42_subfam"/>
</dbReference>
<keyword evidence="5" id="KW-0963">Cytoplasm</keyword>
<evidence type="ECO:0000256" key="6">
    <source>
        <dbReference type="ARBA" id="ARBA00022552"/>
    </source>
</evidence>
<evidence type="ECO:0000256" key="5">
    <source>
        <dbReference type="ARBA" id="ARBA00022490"/>
    </source>
</evidence>
<dbReference type="GO" id="GO:0000467">
    <property type="term" value="P:exonucleolytic trimming to generate mature 3'-end of 5.8S rRNA from tricistronic rRNA transcript (SSU-rRNA, 5.8S rRNA, LSU-rRNA)"/>
    <property type="evidence" value="ECO:0007669"/>
    <property type="project" value="TreeGrafter"/>
</dbReference>
<dbReference type="GO" id="GO:0034473">
    <property type="term" value="P:U1 snRNA 3'-end processing"/>
    <property type="evidence" value="ECO:0007669"/>
    <property type="project" value="TreeGrafter"/>
</dbReference>
<dbReference type="CDD" id="cd11368">
    <property type="entry name" value="RNase_PH_RRP45"/>
    <property type="match status" value="1"/>
</dbReference>
<comment type="subcellular location">
    <subcellularLocation>
        <location evidence="1">Cytoplasm</location>
    </subcellularLocation>
    <subcellularLocation>
        <location evidence="2">Nucleus</location>
        <location evidence="2">Nucleolus</location>
    </subcellularLocation>
</comment>
<dbReference type="InterPro" id="IPR001251">
    <property type="entry name" value="CRAL-TRIO_dom"/>
</dbReference>
<dbReference type="Gene3D" id="3.90.190.10">
    <property type="entry name" value="Protein tyrosine phosphatase superfamily"/>
    <property type="match status" value="2"/>
</dbReference>
<sequence>MMKRSCVVTTTIVTELTQTHPVPPNDTSSTEQLDSVHNSCDVSSTAESSKAEQTSCSLSMTEGIDYSIDCAVKMRDTPLSNCERRFLLKAIEEKKRLDGRQTYDYRNIKISFGTDYGCCIVELGKTRVLCQVSCELVPPKDSRPTEGIMFFNLELSPMASPAFEPNRQSELLVTLNRQLERCLRNSKCIDTESLCVVSGEKVWQIRVDVHVLNHDGNLMDAASIAAISALSHFRRPDVAIQGRDVTVFSPEERDPIPLSIYHMPICVSFAFFLQGSYLLVDPCEREERVKDGLLVIAMNKHREICSIQSSGGIMLLKDQVLRCSKIASVKVSEITELINKALENDRKIRKEGGKFGFAESMPKERITTLKRDEAPVEMTDVEETAKDIVNRTETTTEVVSVPSPVLVGMGTAQVGEGIVNSWGLDEEEEDEPQTEDTKTVNLLMKFMFVCARQAVEEFLAELRCREQSQNADLVSQMTAVKFLMARKFDVSRAIDLFQAYKNTRIKEGIYNINPNEEPLRSELLSGKFTVLPGRDAKGAALALFTARLHRPDLTTHKAVLQAIIYQLDKAIESVQTQRDGLIFIYDMTNSTYANFDYELCVKILNLLKGAFPARLKCVFIVSSPLWFRAPFAVLRLFVREKLRERVCTVKAHELVNHIPVSSLPEHLGGSSQYSHIAWIQSCVNSSPNHPNNSPYVTADCLGSLLRSYSMEHGQNTSTDPLTANTSGATLLGDGLNSNCPKLDDGNANLQNHRTAGHAHWNGSVLPGSGGILGSNANVVNGRGRQPPPQSDTPPDTPLHQKHTAGAIVPGVGGTMGMEGACLDDSRQDGNGAEDSQQDMEFLEEEVEGGDGVPPLPLKSRPPPLHHSAAPDMSWLPGTTTETAALSVHVAEPGGMSLQDLVQHVKRKKKKGIYQEYEEIRKEPPAGTFDYSKKASNQIKNRYSDVLCLDQSRVRLCPLNSEDDETSDYINASFMDGYKRSNAYIATQGTFCTLDICLSRLEDIGTVDIKQTVRRMRTQRAFSIQTWDQYYFCYKAVIEYAQQSGLLQPVEWSDTELETDSE</sequence>
<evidence type="ECO:0000256" key="11">
    <source>
        <dbReference type="SAM" id="MobiDB-lite"/>
    </source>
</evidence>
<dbReference type="PANTHER" id="PTHR11097">
    <property type="entry name" value="EXOSOME COMPLEX EXONUCLEASE RIBOSOMAL RNA PROCESSING PROTEIN"/>
    <property type="match status" value="1"/>
</dbReference>
<dbReference type="SUPFAM" id="SSF46938">
    <property type="entry name" value="CRAL/TRIO N-terminal domain"/>
    <property type="match status" value="1"/>
</dbReference>
<dbReference type="FunFam" id="3.40.525.10:FF:000005">
    <property type="entry name" value="Tyrosine-protein phosphatase non-receptor type 9"/>
    <property type="match status" value="1"/>
</dbReference>
<dbReference type="GO" id="GO:0000177">
    <property type="term" value="C:cytoplasmic exosome (RNase complex)"/>
    <property type="evidence" value="ECO:0007669"/>
    <property type="project" value="TreeGrafter"/>
</dbReference>
<protein>
    <recommendedName>
        <fullName evidence="4">Exosome complex component RRP45</fullName>
    </recommendedName>
    <alternativeName>
        <fullName evidence="10">Exosome component 9</fullName>
    </alternativeName>
</protein>
<evidence type="ECO:0000256" key="1">
    <source>
        <dbReference type="ARBA" id="ARBA00004496"/>
    </source>
</evidence>
<dbReference type="GO" id="GO:0071035">
    <property type="term" value="P:nuclear polyadenylation-dependent rRNA catabolic process"/>
    <property type="evidence" value="ECO:0007669"/>
    <property type="project" value="TreeGrafter"/>
</dbReference>
<dbReference type="InterPro" id="IPR020568">
    <property type="entry name" value="Ribosomal_Su5_D2-typ_SF"/>
</dbReference>
<dbReference type="SUPFAM" id="SSF52087">
    <property type="entry name" value="CRAL/TRIO domain"/>
    <property type="match status" value="1"/>
</dbReference>
<dbReference type="InterPro" id="IPR033100">
    <property type="entry name" value="Rrp45"/>
</dbReference>
<dbReference type="Gene3D" id="3.40.525.10">
    <property type="entry name" value="CRAL-TRIO lipid binding domain"/>
    <property type="match status" value="1"/>
</dbReference>
<keyword evidence="14" id="KW-0675">Receptor</keyword>
<dbReference type="SMART" id="SM00404">
    <property type="entry name" value="PTPc_motif"/>
    <property type="match status" value="1"/>
</dbReference>
<evidence type="ECO:0000256" key="4">
    <source>
        <dbReference type="ARBA" id="ARBA00019572"/>
    </source>
</evidence>
<dbReference type="EMBL" id="QBIY01012358">
    <property type="protein sequence ID" value="RXN25515.1"/>
    <property type="molecule type" value="Genomic_DNA"/>
</dbReference>
<dbReference type="SMART" id="SM01100">
    <property type="entry name" value="CRAL_TRIO_N"/>
    <property type="match status" value="1"/>
</dbReference>
<comment type="similarity">
    <text evidence="3">Belongs to the RNase PH family.</text>
</comment>
<dbReference type="STRING" id="84645.A0A498N956"/>